<evidence type="ECO:0000313" key="3">
    <source>
        <dbReference type="EMBL" id="ACK71487.1"/>
    </source>
</evidence>
<proteinExistence type="predicted"/>
<dbReference type="HOGENOM" id="CLU_2933669_0_0_3"/>
<reference evidence="4" key="1">
    <citation type="journal article" date="2011" name="MBio">
        <title>Novel metabolic attributes of the genus Cyanothece, comprising a group of unicellular nitrogen-fixing Cyanobacteria.</title>
        <authorList>
            <person name="Bandyopadhyay A."/>
            <person name="Elvitigala T."/>
            <person name="Welsh E."/>
            <person name="Stockel J."/>
            <person name="Liberton M."/>
            <person name="Min H."/>
            <person name="Sherman L.A."/>
            <person name="Pakrasi H.B."/>
        </authorList>
    </citation>
    <scope>NUCLEOTIDE SEQUENCE [LARGE SCALE GENOMIC DNA]</scope>
    <source>
        <strain evidence="4">PCC 7424</strain>
    </source>
</reference>
<evidence type="ECO:0000313" key="4">
    <source>
        <dbReference type="Proteomes" id="UP000002384"/>
    </source>
</evidence>
<keyword evidence="2" id="KW-0732">Signal</keyword>
<feature type="chain" id="PRO_5002858880" description="Secreted protein" evidence="2">
    <location>
        <begin position="26"/>
        <end position="62"/>
    </location>
</feature>
<keyword evidence="4" id="KW-1185">Reference proteome</keyword>
<feature type="region of interest" description="Disordered" evidence="1">
    <location>
        <begin position="42"/>
        <end position="62"/>
    </location>
</feature>
<feature type="signal peptide" evidence="2">
    <location>
        <begin position="1"/>
        <end position="25"/>
    </location>
</feature>
<dbReference type="Proteomes" id="UP000002384">
    <property type="component" value="Chromosome"/>
</dbReference>
<dbReference type="OrthoDB" id="9923067at2"/>
<evidence type="ECO:0000256" key="1">
    <source>
        <dbReference type="SAM" id="MobiDB-lite"/>
    </source>
</evidence>
<dbReference type="AlphaFoldDB" id="B7KBD1"/>
<sequence length="62" mass="6494">MKRTITLSMTLALVLVSGFNSLVGATNINDNEFQSLTIVSNGDGSCKGDDKDPCVPPPTVNP</sequence>
<dbReference type="eggNOG" id="ENOG50321JD">
    <property type="taxonomic scope" value="Bacteria"/>
</dbReference>
<accession>B7KBD1</accession>
<evidence type="ECO:0000256" key="2">
    <source>
        <dbReference type="SAM" id="SignalP"/>
    </source>
</evidence>
<protein>
    <recommendedName>
        <fullName evidence="5">Secreted protein</fullName>
    </recommendedName>
</protein>
<dbReference type="RefSeq" id="WP_015955084.1">
    <property type="nucleotide sequence ID" value="NC_011729.1"/>
</dbReference>
<gene>
    <name evidence="3" type="ordered locus">PCC7424_3085</name>
</gene>
<name>B7KBD1_GLOC7</name>
<dbReference type="EMBL" id="CP001291">
    <property type="protein sequence ID" value="ACK71487.1"/>
    <property type="molecule type" value="Genomic_DNA"/>
</dbReference>
<organism evidence="3 4">
    <name type="scientific">Gloeothece citriformis (strain PCC 7424)</name>
    <name type="common">Cyanothece sp. (strain PCC 7424)</name>
    <dbReference type="NCBI Taxonomy" id="65393"/>
    <lineage>
        <taxon>Bacteria</taxon>
        <taxon>Bacillati</taxon>
        <taxon>Cyanobacteriota</taxon>
        <taxon>Cyanophyceae</taxon>
        <taxon>Oscillatoriophycideae</taxon>
        <taxon>Chroococcales</taxon>
        <taxon>Aphanothecaceae</taxon>
        <taxon>Gloeothece</taxon>
        <taxon>Gloeothece citriformis</taxon>
    </lineage>
</organism>
<evidence type="ECO:0008006" key="5">
    <source>
        <dbReference type="Google" id="ProtNLM"/>
    </source>
</evidence>
<dbReference type="KEGG" id="cyc:PCC7424_3085"/>